<dbReference type="SUPFAM" id="SSF69318">
    <property type="entry name" value="Integrin alpha N-terminal domain"/>
    <property type="match status" value="1"/>
</dbReference>
<evidence type="ECO:0000256" key="8">
    <source>
        <dbReference type="ARBA" id="ARBA00023193"/>
    </source>
</evidence>
<evidence type="ECO:0000313" key="17">
    <source>
        <dbReference type="Proteomes" id="UP001150924"/>
    </source>
</evidence>
<evidence type="ECO:0000256" key="13">
    <source>
        <dbReference type="SAM" id="Coils"/>
    </source>
</evidence>
<dbReference type="InterPro" id="IPR011990">
    <property type="entry name" value="TPR-like_helical_dom_sf"/>
</dbReference>
<dbReference type="GO" id="GO:0004674">
    <property type="term" value="F:protein serine/threonine kinase activity"/>
    <property type="evidence" value="ECO:0007669"/>
    <property type="project" value="UniProtKB-KW"/>
</dbReference>
<evidence type="ECO:0000256" key="9">
    <source>
        <dbReference type="ARBA" id="ARBA00037982"/>
    </source>
</evidence>
<dbReference type="PROSITE" id="PS00107">
    <property type="entry name" value="PROTEIN_KINASE_ATP"/>
    <property type="match status" value="1"/>
</dbReference>
<feature type="compositionally biased region" description="Polar residues" evidence="14">
    <location>
        <begin position="46"/>
        <end position="57"/>
    </location>
</feature>
<dbReference type="EMBL" id="JAPNKE010000002">
    <property type="protein sequence ID" value="MCY1011700.1"/>
    <property type="molecule type" value="Genomic_DNA"/>
</dbReference>
<dbReference type="PANTHER" id="PTHR11042:SF160">
    <property type="entry name" value="EUKARYOTIC TRANSLATION INITIATION FACTOR 2-ALPHA KINASE 1"/>
    <property type="match status" value="1"/>
</dbReference>
<dbReference type="Proteomes" id="UP001150924">
    <property type="component" value="Unassembled WGS sequence"/>
</dbReference>
<comment type="similarity">
    <text evidence="9">Belongs to the protein kinase superfamily. Ser/Thr protein kinase family. GCN2 subfamily.</text>
</comment>
<keyword evidence="2" id="KW-0723">Serine/threonine-protein kinase</keyword>
<dbReference type="Gene3D" id="1.25.40.10">
    <property type="entry name" value="Tetratricopeptide repeat domain"/>
    <property type="match status" value="1"/>
</dbReference>
<evidence type="ECO:0000256" key="4">
    <source>
        <dbReference type="ARBA" id="ARBA00022729"/>
    </source>
</evidence>
<evidence type="ECO:0000256" key="10">
    <source>
        <dbReference type="ARBA" id="ARBA00048659"/>
    </source>
</evidence>
<evidence type="ECO:0000256" key="6">
    <source>
        <dbReference type="ARBA" id="ARBA00022777"/>
    </source>
</evidence>
<dbReference type="PANTHER" id="PTHR11042">
    <property type="entry name" value="EUKARYOTIC TRANSLATION INITIATION FACTOR 2-ALPHA KINASE EIF2-ALPHA KINASE -RELATED"/>
    <property type="match status" value="1"/>
</dbReference>
<evidence type="ECO:0000256" key="7">
    <source>
        <dbReference type="ARBA" id="ARBA00022840"/>
    </source>
</evidence>
<reference evidence="16" key="1">
    <citation type="submission" date="2022-11" db="EMBL/GenBank/DDBJ databases">
        <title>Minimal conservation of predation-associated metabolite biosynthetic gene clusters underscores biosynthetic potential of Myxococcota including descriptions for ten novel species: Archangium lansinium sp. nov., Myxococcus landrumus sp. nov., Nannocystis bai.</title>
        <authorList>
            <person name="Ahearne A."/>
            <person name="Stevens C."/>
            <person name="Phillips K."/>
        </authorList>
    </citation>
    <scope>NUCLEOTIDE SEQUENCE</scope>
    <source>
        <strain evidence="16">Na p29</strain>
    </source>
</reference>
<feature type="binding site" evidence="12">
    <location>
        <position position="107"/>
    </location>
    <ligand>
        <name>ATP</name>
        <dbReference type="ChEBI" id="CHEBI:30616"/>
    </ligand>
</feature>
<dbReference type="Gene3D" id="1.10.510.10">
    <property type="entry name" value="Transferase(Phosphotransferase) domain 1"/>
    <property type="match status" value="1"/>
</dbReference>
<evidence type="ECO:0000256" key="11">
    <source>
        <dbReference type="ARBA" id="ARBA00048977"/>
    </source>
</evidence>
<keyword evidence="3" id="KW-0808">Transferase</keyword>
<name>A0A9X3EYB6_9BACT</name>
<feature type="domain" description="Protein kinase" evidence="15">
    <location>
        <begin position="78"/>
        <end position="422"/>
    </location>
</feature>
<evidence type="ECO:0000256" key="2">
    <source>
        <dbReference type="ARBA" id="ARBA00022527"/>
    </source>
</evidence>
<keyword evidence="8" id="KW-0652">Protein synthesis inhibitor</keyword>
<evidence type="ECO:0000256" key="5">
    <source>
        <dbReference type="ARBA" id="ARBA00022741"/>
    </source>
</evidence>
<feature type="region of interest" description="Disordered" evidence="14">
    <location>
        <begin position="285"/>
        <end position="389"/>
    </location>
</feature>
<keyword evidence="4" id="KW-0732">Signal</keyword>
<dbReference type="InterPro" id="IPR013517">
    <property type="entry name" value="FG-GAP"/>
</dbReference>
<comment type="catalytic activity">
    <reaction evidence="10">
        <text>L-threonyl-[protein] + ATP = O-phospho-L-threonyl-[protein] + ADP + H(+)</text>
        <dbReference type="Rhea" id="RHEA:46608"/>
        <dbReference type="Rhea" id="RHEA-COMP:11060"/>
        <dbReference type="Rhea" id="RHEA-COMP:11605"/>
        <dbReference type="ChEBI" id="CHEBI:15378"/>
        <dbReference type="ChEBI" id="CHEBI:30013"/>
        <dbReference type="ChEBI" id="CHEBI:30616"/>
        <dbReference type="ChEBI" id="CHEBI:61977"/>
        <dbReference type="ChEBI" id="CHEBI:456216"/>
        <dbReference type="EC" id="2.7.11.1"/>
    </reaction>
    <physiologicalReaction direction="left-to-right" evidence="10">
        <dbReference type="Rhea" id="RHEA:46609"/>
    </physiologicalReaction>
</comment>
<evidence type="ECO:0000256" key="3">
    <source>
        <dbReference type="ARBA" id="ARBA00022679"/>
    </source>
</evidence>
<keyword evidence="6 16" id="KW-0418">Kinase</keyword>
<keyword evidence="7 12" id="KW-0067">ATP-binding</keyword>
<comment type="caution">
    <text evidence="16">The sequence shown here is derived from an EMBL/GenBank/DDBJ whole genome shotgun (WGS) entry which is preliminary data.</text>
</comment>
<dbReference type="InterPro" id="IPR011009">
    <property type="entry name" value="Kinase-like_dom_sf"/>
</dbReference>
<gene>
    <name evidence="16" type="ORF">OV079_40290</name>
</gene>
<proteinExistence type="inferred from homology"/>
<accession>A0A9X3EYB6</accession>
<comment type="catalytic activity">
    <reaction evidence="11">
        <text>L-seryl-[protein] + ATP = O-phospho-L-seryl-[protein] + ADP + H(+)</text>
        <dbReference type="Rhea" id="RHEA:17989"/>
        <dbReference type="Rhea" id="RHEA-COMP:9863"/>
        <dbReference type="Rhea" id="RHEA-COMP:11604"/>
        <dbReference type="ChEBI" id="CHEBI:15378"/>
        <dbReference type="ChEBI" id="CHEBI:29999"/>
        <dbReference type="ChEBI" id="CHEBI:30616"/>
        <dbReference type="ChEBI" id="CHEBI:83421"/>
        <dbReference type="ChEBI" id="CHEBI:456216"/>
        <dbReference type="EC" id="2.7.11.1"/>
    </reaction>
    <physiologicalReaction direction="left-to-right" evidence="11">
        <dbReference type="Rhea" id="RHEA:17990"/>
    </physiologicalReaction>
</comment>
<evidence type="ECO:0000256" key="12">
    <source>
        <dbReference type="PROSITE-ProRule" id="PRU10141"/>
    </source>
</evidence>
<dbReference type="RefSeq" id="WP_267774997.1">
    <property type="nucleotide sequence ID" value="NZ_JAPNKE010000002.1"/>
</dbReference>
<dbReference type="GO" id="GO:0006796">
    <property type="term" value="P:phosphate-containing compound metabolic process"/>
    <property type="evidence" value="ECO:0007669"/>
    <property type="project" value="UniProtKB-ARBA"/>
</dbReference>
<dbReference type="InterPro" id="IPR008271">
    <property type="entry name" value="Ser/Thr_kinase_AS"/>
</dbReference>
<feature type="compositionally biased region" description="Low complexity" evidence="14">
    <location>
        <begin position="350"/>
        <end position="360"/>
    </location>
</feature>
<sequence>MLRAPARRPPDDPDFRRVAGDGHTRGVSERVSDTAEVRPASAEPSRISQADTLTSEGSPKPGDATHDELPADIRLGRFTLLRVLGRGGMGVVYTAYDELLDRIVAIKMVRSDRDDSHLLARVLREAKALAKLSHPNVVQIHDVGESDGQVFIAMEYVDGPTLRAWTCARREAGARWHELLPALIDAGRGLQAAHSAGLVHRDFKPDNVLVGADGRARVLDFGLVAARGESPQPRSGAPLSSTEQLLTRTGAILGTPAYMSPEQWLGRQADARSDQYSLRGGVRGAARGAAVLRRPRDRGAGGHLARDARVGPADAGGARPDLGGAAARPVLSARSAVPRHGGAAGRARPRPGGDAATSAAGRGGRGGDRGGGDRGGAAVAGLQQRWRREQREEDAAAALAELEARIAEARADHDRAAAERLFAGFLEEPVHKDTRAIARAWLAEAGRRGEDGDRRGAISAHARAFTLAHDPKDSREALLGLVGLFRAELAWDGLAQVLALLDERHPEAAGDLTLASVRGDVALARRDFAAAASRLTGPKRALAEALATARRAPFTDVRQVFGRVGDEVWLLAQGAGAPVLHAATADAALAPKWQHAFPDGTVRVEVVDPLAGQAIAWEDGLALYAAKAGGGLERVFTWPEDQMFAAAAADLDGDGARELYVGTGTSCQISALVPDGSGGFTHRVVYDVGDSVESVVNSMLVADLDGDGRDELVAAFGGWRAYDVRVLRLAPGTGELVTVARDKIGQVFGLGALRAGQGEARVVAEVFHREPNPLVFPADEPHGAPAGTYLLALAGDGLVRRAHVPFARAHEGARADGVHQQPLVGDVDGDGRGDFVNQYYERGSFHSVIQLQDERGGFVPAVLDGIEVLRLAQLDDDPAEELLARVQAPTGAAELWLLGAGEERLAVRGPVFEDMADRSSVSDAALRRAFVGADDLRRLGLWAEAAEAYEALARRSPPGELREQALLDAARLRERLGDDGAALSLYGEAGEGTEATAALQGAFRSHLRLGEYDRALRALESLRTRPGLAASEAAELLRQRERLVGATYEHPPIDIDFDRPLAPAWTIGDPLALRRRPLEQALEIRTASAGVLAELPLEWDGETIDVSMDVTVEHSEWSSNLVLELAPEAEPDRPVLRLAMRTHGTSRGGQPTLREYQCQAGGQVHYVNHTPSLLSPDPAVRSRARLRAFAVAPLGEFGCALTDLERDESRTLREPLPTRLGPPGRYRLRLRAGADVPAWLVAQVHHVAIRGARIVEPAAGDPQRAALLAAAIEGDAVATLAALAAAGPAGPREQALQALLLGRTGRAGEAAPLWQALLDSEDATARAALHTLLRRYHAEVGPVLRAISEPRYLDLLAEAWRNTAVNHEGDPRVAPGFLDMLSGLASERLAPVGSGAAAMTRAGDLLSWRARLQRRAGRPAAAREDFTRALELYRRADLAVSLRASMLLLDLASLAAEEGDRTRAAEHVAAARAASDMPLLVEDIVRARPELAALAGP</sequence>
<protein>
    <recommendedName>
        <fullName evidence="1">non-specific serine/threonine protein kinase</fullName>
        <ecNumber evidence="1">2.7.11.1</ecNumber>
    </recommendedName>
</protein>
<dbReference type="InterPro" id="IPR028994">
    <property type="entry name" value="Integrin_alpha_N"/>
</dbReference>
<dbReference type="GO" id="GO:0005524">
    <property type="term" value="F:ATP binding"/>
    <property type="evidence" value="ECO:0007669"/>
    <property type="project" value="UniProtKB-UniRule"/>
</dbReference>
<dbReference type="EC" id="2.7.11.1" evidence="1"/>
<dbReference type="GO" id="GO:0017148">
    <property type="term" value="P:negative regulation of translation"/>
    <property type="evidence" value="ECO:0007669"/>
    <property type="project" value="UniProtKB-KW"/>
</dbReference>
<feature type="compositionally biased region" description="Basic and acidic residues" evidence="14">
    <location>
        <begin position="297"/>
        <end position="309"/>
    </location>
</feature>
<evidence type="ECO:0000256" key="14">
    <source>
        <dbReference type="SAM" id="MobiDB-lite"/>
    </source>
</evidence>
<keyword evidence="17" id="KW-1185">Reference proteome</keyword>
<keyword evidence="5 12" id="KW-0547">Nucleotide-binding</keyword>
<dbReference type="GO" id="GO:0006950">
    <property type="term" value="P:response to stress"/>
    <property type="evidence" value="ECO:0007669"/>
    <property type="project" value="UniProtKB-ARBA"/>
</dbReference>
<dbReference type="InterPro" id="IPR050339">
    <property type="entry name" value="CC_SR_Kinase"/>
</dbReference>
<dbReference type="Pfam" id="PF13517">
    <property type="entry name" value="FG-GAP_3"/>
    <property type="match status" value="1"/>
</dbReference>
<evidence type="ECO:0000256" key="1">
    <source>
        <dbReference type="ARBA" id="ARBA00012513"/>
    </source>
</evidence>
<dbReference type="GO" id="GO:0005737">
    <property type="term" value="C:cytoplasm"/>
    <property type="evidence" value="ECO:0007669"/>
    <property type="project" value="TreeGrafter"/>
</dbReference>
<feature type="compositionally biased region" description="Basic and acidic residues" evidence="14">
    <location>
        <begin position="8"/>
        <end position="36"/>
    </location>
</feature>
<feature type="coiled-coil region" evidence="13">
    <location>
        <begin position="392"/>
        <end position="419"/>
    </location>
</feature>
<dbReference type="SUPFAM" id="SSF56112">
    <property type="entry name" value="Protein kinase-like (PK-like)"/>
    <property type="match status" value="1"/>
</dbReference>
<keyword evidence="13" id="KW-0175">Coiled coil</keyword>
<dbReference type="Gene3D" id="3.30.200.20">
    <property type="entry name" value="Phosphorylase Kinase, domain 1"/>
    <property type="match status" value="1"/>
</dbReference>
<organism evidence="16 17">
    <name type="scientific">Nannocystis pusilla</name>
    <dbReference type="NCBI Taxonomy" id="889268"/>
    <lineage>
        <taxon>Bacteria</taxon>
        <taxon>Pseudomonadati</taxon>
        <taxon>Myxococcota</taxon>
        <taxon>Polyangia</taxon>
        <taxon>Nannocystales</taxon>
        <taxon>Nannocystaceae</taxon>
        <taxon>Nannocystis</taxon>
    </lineage>
</organism>
<dbReference type="InterPro" id="IPR017441">
    <property type="entry name" value="Protein_kinase_ATP_BS"/>
</dbReference>
<dbReference type="InterPro" id="IPR000719">
    <property type="entry name" value="Prot_kinase_dom"/>
</dbReference>
<evidence type="ECO:0000313" key="16">
    <source>
        <dbReference type="EMBL" id="MCY1011700.1"/>
    </source>
</evidence>
<evidence type="ECO:0000259" key="15">
    <source>
        <dbReference type="PROSITE" id="PS50011"/>
    </source>
</evidence>
<dbReference type="PROSITE" id="PS00108">
    <property type="entry name" value="PROTEIN_KINASE_ST"/>
    <property type="match status" value="1"/>
</dbReference>
<dbReference type="Pfam" id="PF00069">
    <property type="entry name" value="Pkinase"/>
    <property type="match status" value="1"/>
</dbReference>
<feature type="region of interest" description="Disordered" evidence="14">
    <location>
        <begin position="1"/>
        <end position="68"/>
    </location>
</feature>
<dbReference type="PROSITE" id="PS50011">
    <property type="entry name" value="PROTEIN_KINASE_DOM"/>
    <property type="match status" value="1"/>
</dbReference>
<dbReference type="CDD" id="cd14014">
    <property type="entry name" value="STKc_PknB_like"/>
    <property type="match status" value="1"/>
</dbReference>